<dbReference type="CDD" id="cd02022">
    <property type="entry name" value="DPCK"/>
    <property type="match status" value="1"/>
</dbReference>
<dbReference type="PANTHER" id="PTHR10695">
    <property type="entry name" value="DEPHOSPHO-COA KINASE-RELATED"/>
    <property type="match status" value="1"/>
</dbReference>
<feature type="binding site" evidence="3">
    <location>
        <begin position="11"/>
        <end position="16"/>
    </location>
    <ligand>
        <name>ATP</name>
        <dbReference type="ChEBI" id="CHEBI:30616"/>
    </ligand>
</feature>
<evidence type="ECO:0000313" key="5">
    <source>
        <dbReference type="EMBL" id="MBC8627300.1"/>
    </source>
</evidence>
<evidence type="ECO:0000313" key="6">
    <source>
        <dbReference type="Proteomes" id="UP000661649"/>
    </source>
</evidence>
<dbReference type="PANTHER" id="PTHR10695:SF46">
    <property type="entry name" value="BIFUNCTIONAL COENZYME A SYNTHASE-RELATED"/>
    <property type="match status" value="1"/>
</dbReference>
<dbReference type="Gene3D" id="3.40.50.300">
    <property type="entry name" value="P-loop containing nucleotide triphosphate hydrolases"/>
    <property type="match status" value="1"/>
</dbReference>
<organism evidence="5 6">
    <name type="scientific">Blautia stercoris</name>
    <dbReference type="NCBI Taxonomy" id="871664"/>
    <lineage>
        <taxon>Bacteria</taxon>
        <taxon>Bacillati</taxon>
        <taxon>Bacillota</taxon>
        <taxon>Clostridia</taxon>
        <taxon>Lachnospirales</taxon>
        <taxon>Lachnospiraceae</taxon>
        <taxon>Blautia</taxon>
    </lineage>
</organism>
<dbReference type="InterPro" id="IPR001977">
    <property type="entry name" value="Depp_CoAkinase"/>
</dbReference>
<comment type="catalytic activity">
    <reaction evidence="3">
        <text>3'-dephospho-CoA + ATP = ADP + CoA + H(+)</text>
        <dbReference type="Rhea" id="RHEA:18245"/>
        <dbReference type="ChEBI" id="CHEBI:15378"/>
        <dbReference type="ChEBI" id="CHEBI:30616"/>
        <dbReference type="ChEBI" id="CHEBI:57287"/>
        <dbReference type="ChEBI" id="CHEBI:57328"/>
        <dbReference type="ChEBI" id="CHEBI:456216"/>
        <dbReference type="EC" id="2.7.1.24"/>
    </reaction>
</comment>
<comment type="caution">
    <text evidence="5">The sequence shown here is derived from an EMBL/GenBank/DDBJ whole genome shotgun (WGS) entry which is preliminary data.</text>
</comment>
<keyword evidence="6" id="KW-1185">Reference proteome</keyword>
<sequence>MRVIGVTGGVGSGKSAVLNYIEAHFDARIIKADDVGHLLMMPGQVCYEPVIQLFGEWIVKEDGSLDRETISKIVFEKKEILEKLNAIIHPAVKKYILREIERSKKEKTEFFFIEAALLIEEKYDEICDELWYIYCEKEVRMERLRHNRGYSDKKIEQMLKNQLSDEEFESKCDFQLYNSEDVAHTYLQIERKMRTYYESM</sequence>
<dbReference type="PROSITE" id="PS51219">
    <property type="entry name" value="DPCK"/>
    <property type="match status" value="1"/>
</dbReference>
<name>A0ABR7P8Z8_9FIRM</name>
<dbReference type="HAMAP" id="MF_00376">
    <property type="entry name" value="Dephospho_CoA_kinase"/>
    <property type="match status" value="1"/>
</dbReference>
<keyword evidence="3" id="KW-0963">Cytoplasm</keyword>
<gene>
    <name evidence="3" type="primary">coaE</name>
    <name evidence="5" type="ORF">H8712_01430</name>
</gene>
<comment type="pathway">
    <text evidence="3">Cofactor biosynthesis; coenzyme A biosynthesis; CoA from (R)-pantothenate: step 5/5.</text>
</comment>
<accession>A0ABR7P8Z8</accession>
<dbReference type="EC" id="2.7.1.24" evidence="3 4"/>
<protein>
    <recommendedName>
        <fullName evidence="3 4">Dephospho-CoA kinase</fullName>
        <ecNumber evidence="3 4">2.7.1.24</ecNumber>
    </recommendedName>
    <alternativeName>
        <fullName evidence="3">Dephosphocoenzyme A kinase</fullName>
    </alternativeName>
</protein>
<dbReference type="Pfam" id="PF01121">
    <property type="entry name" value="CoaE"/>
    <property type="match status" value="1"/>
</dbReference>
<keyword evidence="3 5" id="KW-0418">Kinase</keyword>
<keyword evidence="1 3" id="KW-0547">Nucleotide-binding</keyword>
<dbReference type="EMBL" id="JACRTP010000001">
    <property type="protein sequence ID" value="MBC8627300.1"/>
    <property type="molecule type" value="Genomic_DNA"/>
</dbReference>
<comment type="function">
    <text evidence="3">Catalyzes the phosphorylation of the 3'-hydroxyl group of dephosphocoenzyme A to form coenzyme A.</text>
</comment>
<dbReference type="Proteomes" id="UP000661649">
    <property type="component" value="Unassembled WGS sequence"/>
</dbReference>
<dbReference type="SUPFAM" id="SSF52540">
    <property type="entry name" value="P-loop containing nucleoside triphosphate hydrolases"/>
    <property type="match status" value="1"/>
</dbReference>
<evidence type="ECO:0000256" key="3">
    <source>
        <dbReference type="HAMAP-Rule" id="MF_00376"/>
    </source>
</evidence>
<evidence type="ECO:0000256" key="1">
    <source>
        <dbReference type="ARBA" id="ARBA00022741"/>
    </source>
</evidence>
<dbReference type="RefSeq" id="WP_117456715.1">
    <property type="nucleotide sequence ID" value="NZ_JACRTP010000001.1"/>
</dbReference>
<keyword evidence="3" id="KW-0173">Coenzyme A biosynthesis</keyword>
<evidence type="ECO:0000256" key="2">
    <source>
        <dbReference type="ARBA" id="ARBA00022840"/>
    </source>
</evidence>
<dbReference type="NCBIfam" id="TIGR00152">
    <property type="entry name" value="dephospho-CoA kinase"/>
    <property type="match status" value="1"/>
</dbReference>
<dbReference type="InterPro" id="IPR027417">
    <property type="entry name" value="P-loop_NTPase"/>
</dbReference>
<keyword evidence="3 5" id="KW-0808">Transferase</keyword>
<dbReference type="GO" id="GO:0004140">
    <property type="term" value="F:dephospho-CoA kinase activity"/>
    <property type="evidence" value="ECO:0007669"/>
    <property type="project" value="UniProtKB-EC"/>
</dbReference>
<reference evidence="5 6" key="1">
    <citation type="submission" date="2020-08" db="EMBL/GenBank/DDBJ databases">
        <title>Genome public.</title>
        <authorList>
            <person name="Liu C."/>
            <person name="Sun Q."/>
        </authorList>
    </citation>
    <scope>NUCLEOTIDE SEQUENCE [LARGE SCALE GENOMIC DNA]</scope>
    <source>
        <strain evidence="5 6">3_YM_SP_D4_24.mj</strain>
    </source>
</reference>
<comment type="subcellular location">
    <subcellularLocation>
        <location evidence="3">Cytoplasm</location>
    </subcellularLocation>
</comment>
<keyword evidence="2 3" id="KW-0067">ATP-binding</keyword>
<evidence type="ECO:0000256" key="4">
    <source>
        <dbReference type="NCBIfam" id="TIGR00152"/>
    </source>
</evidence>
<comment type="similarity">
    <text evidence="3">Belongs to the CoaE family.</text>
</comment>
<proteinExistence type="inferred from homology"/>